<gene>
    <name evidence="9" type="ORF">HLPR_14880</name>
</gene>
<keyword evidence="5 7" id="KW-1133">Transmembrane helix</keyword>
<dbReference type="PANTHER" id="PTHR30151:SF0">
    <property type="entry name" value="ABC TRANSPORTER PERMEASE PROTEIN MJ0413-RELATED"/>
    <property type="match status" value="1"/>
</dbReference>
<feature type="transmembrane region" description="Helical" evidence="7">
    <location>
        <begin position="100"/>
        <end position="120"/>
    </location>
</feature>
<evidence type="ECO:0000256" key="3">
    <source>
        <dbReference type="ARBA" id="ARBA00022475"/>
    </source>
</evidence>
<evidence type="ECO:0000256" key="5">
    <source>
        <dbReference type="ARBA" id="ARBA00022989"/>
    </source>
</evidence>
<dbReference type="EMBL" id="AP028654">
    <property type="protein sequence ID" value="BEP29157.1"/>
    <property type="molecule type" value="Genomic_DNA"/>
</dbReference>
<keyword evidence="4 7" id="KW-0812">Transmembrane</keyword>
<dbReference type="InterPro" id="IPR035906">
    <property type="entry name" value="MetI-like_sf"/>
</dbReference>
<dbReference type="CDD" id="cd06261">
    <property type="entry name" value="TM_PBP2"/>
    <property type="match status" value="1"/>
</dbReference>
<dbReference type="GO" id="GO:0005886">
    <property type="term" value="C:plasma membrane"/>
    <property type="evidence" value="ECO:0007669"/>
    <property type="project" value="UniProtKB-SubCell"/>
</dbReference>
<evidence type="ECO:0000256" key="6">
    <source>
        <dbReference type="ARBA" id="ARBA00023136"/>
    </source>
</evidence>
<protein>
    <submittedName>
        <fullName evidence="9">ABC transporter permease subunit</fullName>
    </submittedName>
</protein>
<feature type="transmembrane region" description="Helical" evidence="7">
    <location>
        <begin position="59"/>
        <end position="88"/>
    </location>
</feature>
<dbReference type="RefSeq" id="WP_338534825.1">
    <property type="nucleotide sequence ID" value="NZ_AP028654.1"/>
</dbReference>
<comment type="similarity">
    <text evidence="7">Belongs to the binding-protein-dependent transport system permease family.</text>
</comment>
<proteinExistence type="inferred from homology"/>
<name>A0AAU9EB62_9FIRM</name>
<keyword evidence="3" id="KW-1003">Cell membrane</keyword>
<evidence type="ECO:0000256" key="7">
    <source>
        <dbReference type="RuleBase" id="RU363032"/>
    </source>
</evidence>
<dbReference type="Pfam" id="PF00528">
    <property type="entry name" value="BPD_transp_1"/>
    <property type="match status" value="1"/>
</dbReference>
<dbReference type="GO" id="GO:0055085">
    <property type="term" value="P:transmembrane transport"/>
    <property type="evidence" value="ECO:0007669"/>
    <property type="project" value="InterPro"/>
</dbReference>
<dbReference type="Proteomes" id="UP001321786">
    <property type="component" value="Chromosome"/>
</dbReference>
<dbReference type="PANTHER" id="PTHR30151">
    <property type="entry name" value="ALKANE SULFONATE ABC TRANSPORTER-RELATED, MEMBRANE SUBUNIT"/>
    <property type="match status" value="1"/>
</dbReference>
<sequence length="254" mass="28473">MKISTGISNIFKINKLKSVLLIVLVWQIINMIVGKDYLVPSPFETLQRLLDIIVNINSLFNILITLWRMVFSFLLSFIFGIVLGVLSGVKENVEEILKPFVNILRSTPTMSIILLSLIWLGSEGTAIFVCVLIVFPIVYTNILKGMKNINNKYIEMAMVYKVSNIKILRYIYIPSIMPFLISSISLGLGLNLKVLIAAEVLSQPKYGIGSMLYNSKINIDTSAVFAWSIIVILITIIIEKLVLKNIKGANNGIF</sequence>
<dbReference type="Gene3D" id="1.10.3720.10">
    <property type="entry name" value="MetI-like"/>
    <property type="match status" value="1"/>
</dbReference>
<evidence type="ECO:0000256" key="2">
    <source>
        <dbReference type="ARBA" id="ARBA00022448"/>
    </source>
</evidence>
<keyword evidence="6 7" id="KW-0472">Membrane</keyword>
<evidence type="ECO:0000313" key="10">
    <source>
        <dbReference type="Proteomes" id="UP001321786"/>
    </source>
</evidence>
<keyword evidence="10" id="KW-1185">Reference proteome</keyword>
<reference evidence="9 10" key="1">
    <citation type="submission" date="2023-08" db="EMBL/GenBank/DDBJ databases">
        <title>Helicovermis profunda gen. nov., sp. nov., a novel mesophilic, fermentative bacterium within the Bacillota from a deep-sea hydrothermal vent chimney.</title>
        <authorList>
            <person name="Miyazaki U."/>
            <person name="Mizutani D."/>
            <person name="Hashimoto Y."/>
            <person name="Tame A."/>
            <person name="Sawayama S."/>
            <person name="Miyazaki J."/>
            <person name="Takai K."/>
            <person name="Nakagawa S."/>
        </authorList>
    </citation>
    <scope>NUCLEOTIDE SEQUENCE [LARGE SCALE GENOMIC DNA]</scope>
    <source>
        <strain evidence="9 10">S502</strain>
    </source>
</reference>
<feature type="transmembrane region" description="Helical" evidence="7">
    <location>
        <begin position="224"/>
        <end position="243"/>
    </location>
</feature>
<feature type="domain" description="ABC transmembrane type-1" evidence="8">
    <location>
        <begin position="62"/>
        <end position="242"/>
    </location>
</feature>
<dbReference type="SUPFAM" id="SSF161098">
    <property type="entry name" value="MetI-like"/>
    <property type="match status" value="1"/>
</dbReference>
<feature type="transmembrane region" description="Helical" evidence="7">
    <location>
        <begin position="167"/>
        <end position="190"/>
    </location>
</feature>
<dbReference type="InterPro" id="IPR000515">
    <property type="entry name" value="MetI-like"/>
</dbReference>
<dbReference type="KEGG" id="hprf:HLPR_14880"/>
<evidence type="ECO:0000256" key="1">
    <source>
        <dbReference type="ARBA" id="ARBA00004651"/>
    </source>
</evidence>
<keyword evidence="2 7" id="KW-0813">Transport</keyword>
<evidence type="ECO:0000259" key="8">
    <source>
        <dbReference type="PROSITE" id="PS50928"/>
    </source>
</evidence>
<organism evidence="9 10">
    <name type="scientific">Helicovermis profundi</name>
    <dbReference type="NCBI Taxonomy" id="3065157"/>
    <lineage>
        <taxon>Bacteria</taxon>
        <taxon>Bacillati</taxon>
        <taxon>Bacillota</taxon>
        <taxon>Clostridia</taxon>
        <taxon>Helicovermis</taxon>
    </lineage>
</organism>
<dbReference type="PROSITE" id="PS50928">
    <property type="entry name" value="ABC_TM1"/>
    <property type="match status" value="1"/>
</dbReference>
<comment type="subcellular location">
    <subcellularLocation>
        <location evidence="1 7">Cell membrane</location>
        <topology evidence="1 7">Multi-pass membrane protein</topology>
    </subcellularLocation>
</comment>
<evidence type="ECO:0000313" key="9">
    <source>
        <dbReference type="EMBL" id="BEP29157.1"/>
    </source>
</evidence>
<dbReference type="AlphaFoldDB" id="A0AAU9EB62"/>
<feature type="transmembrane region" description="Helical" evidence="7">
    <location>
        <begin position="126"/>
        <end position="146"/>
    </location>
</feature>
<evidence type="ECO:0000256" key="4">
    <source>
        <dbReference type="ARBA" id="ARBA00022692"/>
    </source>
</evidence>
<feature type="transmembrane region" description="Helical" evidence="7">
    <location>
        <begin position="20"/>
        <end position="39"/>
    </location>
</feature>
<accession>A0AAU9EB62</accession>